<dbReference type="Proteomes" id="UP000027222">
    <property type="component" value="Unassembled WGS sequence"/>
</dbReference>
<dbReference type="InterPro" id="IPR036397">
    <property type="entry name" value="RNaseH_sf"/>
</dbReference>
<feature type="non-terminal residue" evidence="9">
    <location>
        <position position="162"/>
    </location>
</feature>
<dbReference type="PANTHER" id="PTHR10642">
    <property type="entry name" value="RIBONUCLEASE H1"/>
    <property type="match status" value="1"/>
</dbReference>
<dbReference type="PANTHER" id="PTHR10642:SF26">
    <property type="entry name" value="RIBONUCLEASE H1"/>
    <property type="match status" value="1"/>
</dbReference>
<keyword evidence="7" id="KW-0378">Hydrolase</keyword>
<dbReference type="STRING" id="685588.A0A067TTP8"/>
<dbReference type="GO" id="GO:0003676">
    <property type="term" value="F:nucleic acid binding"/>
    <property type="evidence" value="ECO:0007669"/>
    <property type="project" value="InterPro"/>
</dbReference>
<dbReference type="SUPFAM" id="SSF53098">
    <property type="entry name" value="Ribonuclease H-like"/>
    <property type="match status" value="1"/>
</dbReference>
<dbReference type="AlphaFoldDB" id="A0A067TTP8"/>
<dbReference type="GO" id="GO:0043137">
    <property type="term" value="P:DNA replication, removal of RNA primer"/>
    <property type="evidence" value="ECO:0007669"/>
    <property type="project" value="TreeGrafter"/>
</dbReference>
<evidence type="ECO:0000256" key="6">
    <source>
        <dbReference type="ARBA" id="ARBA00022759"/>
    </source>
</evidence>
<dbReference type="CDD" id="cd13934">
    <property type="entry name" value="RNase_H_Dikarya_like"/>
    <property type="match status" value="1"/>
</dbReference>
<dbReference type="GO" id="GO:0004523">
    <property type="term" value="F:RNA-DNA hybrid ribonuclease activity"/>
    <property type="evidence" value="ECO:0007669"/>
    <property type="project" value="UniProtKB-EC"/>
</dbReference>
<keyword evidence="6" id="KW-0255">Endonuclease</keyword>
<dbReference type="EC" id="3.1.26.4" evidence="3"/>
<evidence type="ECO:0000313" key="9">
    <source>
        <dbReference type="EMBL" id="KDR85707.1"/>
    </source>
</evidence>
<evidence type="ECO:0000256" key="4">
    <source>
        <dbReference type="ARBA" id="ARBA00022722"/>
    </source>
</evidence>
<dbReference type="InterPro" id="IPR012337">
    <property type="entry name" value="RNaseH-like_sf"/>
</dbReference>
<protein>
    <recommendedName>
        <fullName evidence="3">ribonuclease H</fullName>
        <ecNumber evidence="3">3.1.26.4</ecNumber>
    </recommendedName>
</protein>
<organism evidence="9 10">
    <name type="scientific">Galerina marginata (strain CBS 339.88)</name>
    <dbReference type="NCBI Taxonomy" id="685588"/>
    <lineage>
        <taxon>Eukaryota</taxon>
        <taxon>Fungi</taxon>
        <taxon>Dikarya</taxon>
        <taxon>Basidiomycota</taxon>
        <taxon>Agaricomycotina</taxon>
        <taxon>Agaricomycetes</taxon>
        <taxon>Agaricomycetidae</taxon>
        <taxon>Agaricales</taxon>
        <taxon>Agaricineae</taxon>
        <taxon>Strophariaceae</taxon>
        <taxon>Galerina</taxon>
    </lineage>
</organism>
<comment type="similarity">
    <text evidence="2">Belongs to the RNase H family.</text>
</comment>
<proteinExistence type="inferred from homology"/>
<sequence>RYIHARDRGMMLIQTDGACLSNGLPQPRAGIAYVYAPPNPLRPLEDGVSESLLDPADATNNRAEMLAVITAIRARIWWGEGFHTIVFATDSEYVVKGCTEWCRAWERRGWKNSRGQPVKNRDLWEELVWNIEWTRHRGCEVSFWQIPREWNGKADAAAKIAA</sequence>
<dbReference type="EMBL" id="KL142367">
    <property type="protein sequence ID" value="KDR85707.1"/>
    <property type="molecule type" value="Genomic_DNA"/>
</dbReference>
<evidence type="ECO:0000256" key="5">
    <source>
        <dbReference type="ARBA" id="ARBA00022723"/>
    </source>
</evidence>
<feature type="non-terminal residue" evidence="9">
    <location>
        <position position="1"/>
    </location>
</feature>
<dbReference type="GO" id="GO:0046872">
    <property type="term" value="F:metal ion binding"/>
    <property type="evidence" value="ECO:0007669"/>
    <property type="project" value="UniProtKB-KW"/>
</dbReference>
<dbReference type="InterPro" id="IPR002156">
    <property type="entry name" value="RNaseH_domain"/>
</dbReference>
<dbReference type="InterPro" id="IPR050092">
    <property type="entry name" value="RNase_H"/>
</dbReference>
<keyword evidence="4" id="KW-0540">Nuclease</keyword>
<keyword evidence="10" id="KW-1185">Reference proteome</keyword>
<accession>A0A067TTP8</accession>
<dbReference type="OrthoDB" id="407198at2759"/>
<keyword evidence="5" id="KW-0479">Metal-binding</keyword>
<dbReference type="PROSITE" id="PS50879">
    <property type="entry name" value="RNASE_H_1"/>
    <property type="match status" value="1"/>
</dbReference>
<dbReference type="Pfam" id="PF00075">
    <property type="entry name" value="RNase_H"/>
    <property type="match status" value="1"/>
</dbReference>
<evidence type="ECO:0000259" key="8">
    <source>
        <dbReference type="PROSITE" id="PS50879"/>
    </source>
</evidence>
<evidence type="ECO:0000256" key="2">
    <source>
        <dbReference type="ARBA" id="ARBA00005300"/>
    </source>
</evidence>
<dbReference type="Gene3D" id="3.30.420.10">
    <property type="entry name" value="Ribonuclease H-like superfamily/Ribonuclease H"/>
    <property type="match status" value="1"/>
</dbReference>
<gene>
    <name evidence="9" type="ORF">GALMADRAFT_51234</name>
</gene>
<dbReference type="HOGENOM" id="CLU_030894_4_1_1"/>
<evidence type="ECO:0000256" key="7">
    <source>
        <dbReference type="ARBA" id="ARBA00022801"/>
    </source>
</evidence>
<comment type="catalytic activity">
    <reaction evidence="1">
        <text>Endonucleolytic cleavage to 5'-phosphomonoester.</text>
        <dbReference type="EC" id="3.1.26.4"/>
    </reaction>
</comment>
<evidence type="ECO:0000256" key="3">
    <source>
        <dbReference type="ARBA" id="ARBA00012180"/>
    </source>
</evidence>
<name>A0A067TTP8_GALM3</name>
<reference evidence="10" key="1">
    <citation type="journal article" date="2014" name="Proc. Natl. Acad. Sci. U.S.A.">
        <title>Extensive sampling of basidiomycete genomes demonstrates inadequacy of the white-rot/brown-rot paradigm for wood decay fungi.</title>
        <authorList>
            <person name="Riley R."/>
            <person name="Salamov A.A."/>
            <person name="Brown D.W."/>
            <person name="Nagy L.G."/>
            <person name="Floudas D."/>
            <person name="Held B.W."/>
            <person name="Levasseur A."/>
            <person name="Lombard V."/>
            <person name="Morin E."/>
            <person name="Otillar R."/>
            <person name="Lindquist E.A."/>
            <person name="Sun H."/>
            <person name="LaButti K.M."/>
            <person name="Schmutz J."/>
            <person name="Jabbour D."/>
            <person name="Luo H."/>
            <person name="Baker S.E."/>
            <person name="Pisabarro A.G."/>
            <person name="Walton J.D."/>
            <person name="Blanchette R.A."/>
            <person name="Henrissat B."/>
            <person name="Martin F."/>
            <person name="Cullen D."/>
            <person name="Hibbett D.S."/>
            <person name="Grigoriev I.V."/>
        </authorList>
    </citation>
    <scope>NUCLEOTIDE SEQUENCE [LARGE SCALE GENOMIC DNA]</scope>
    <source>
        <strain evidence="10">CBS 339.88</strain>
    </source>
</reference>
<evidence type="ECO:0000313" key="10">
    <source>
        <dbReference type="Proteomes" id="UP000027222"/>
    </source>
</evidence>
<evidence type="ECO:0000256" key="1">
    <source>
        <dbReference type="ARBA" id="ARBA00000077"/>
    </source>
</evidence>
<feature type="domain" description="RNase H type-1" evidence="8">
    <location>
        <begin position="7"/>
        <end position="162"/>
    </location>
</feature>